<dbReference type="KEGG" id="naci:NUH88_10180"/>
<keyword evidence="2" id="KW-0328">Glycosyltransferase</keyword>
<accession>A0A9J7B058</accession>
<dbReference type="Pfam" id="PF13692">
    <property type="entry name" value="Glyco_trans_1_4"/>
    <property type="match status" value="1"/>
</dbReference>
<keyword evidence="2" id="KW-0808">Transferase</keyword>
<feature type="domain" description="Glycosyltransferase subfamily 4-like N-terminal" evidence="1">
    <location>
        <begin position="14"/>
        <end position="199"/>
    </location>
</feature>
<dbReference type="Proteomes" id="UP001060336">
    <property type="component" value="Chromosome"/>
</dbReference>
<dbReference type="RefSeq" id="WP_257771880.1">
    <property type="nucleotide sequence ID" value="NZ_CP102480.1"/>
</dbReference>
<protein>
    <submittedName>
        <fullName evidence="2">Glycosyltransferase</fullName>
        <ecNumber evidence="2">2.4.-.-</ecNumber>
    </submittedName>
</protein>
<dbReference type="SUPFAM" id="SSF53756">
    <property type="entry name" value="UDP-Glycosyltransferase/glycogen phosphorylase"/>
    <property type="match status" value="1"/>
</dbReference>
<evidence type="ECO:0000313" key="2">
    <source>
        <dbReference type="EMBL" id="UUX52049.1"/>
    </source>
</evidence>
<dbReference type="PANTHER" id="PTHR45947:SF13">
    <property type="entry name" value="TRANSFERASE"/>
    <property type="match status" value="1"/>
</dbReference>
<evidence type="ECO:0000313" key="3">
    <source>
        <dbReference type="Proteomes" id="UP001060336"/>
    </source>
</evidence>
<gene>
    <name evidence="2" type="ORF">NUH88_10180</name>
</gene>
<dbReference type="PANTHER" id="PTHR45947">
    <property type="entry name" value="SULFOQUINOVOSYL TRANSFERASE SQD2"/>
    <property type="match status" value="1"/>
</dbReference>
<dbReference type="AlphaFoldDB" id="A0A9J7B058"/>
<dbReference type="GO" id="GO:0016757">
    <property type="term" value="F:glycosyltransferase activity"/>
    <property type="evidence" value="ECO:0007669"/>
    <property type="project" value="UniProtKB-KW"/>
</dbReference>
<name>A0A9J7B058_9PROT</name>
<evidence type="ECO:0000259" key="1">
    <source>
        <dbReference type="Pfam" id="PF13579"/>
    </source>
</evidence>
<sequence>MRVLFAHCHYKQHGGEDRVVEAEIAALRTAGHEAVLLERDNRSIRSTWDAARTAWELPGTEKLRAGLREEIADAAPDIVHAHNIFPLITPSLYDAAGDLGIPVVQTLHNYRNICASALLMRDGRICEDCVGASPYRAVLHRCYRNSVPGSLALARMIDLHRRRGTWKHAVGRFIALTEFSRGRFVAGGLPADRISVIGNSPGPAFAAAPDDGPREGALFVGRLSEEKGIAALLDIWRTDWPPLRVIGDGPDRPALDRAAAEGRAVALGTLGASEIAAEMHRAALCVLPSRCYENFPMTLAEAFAAGLPVAASRIGALGELVEDGKTGCSFDPFDAADTERVIGRALSDPARLRRWGKAARQHYEESLSSDRNTAAKLALYEELISARAAA</sequence>
<organism evidence="2 3">
    <name type="scientific">Nisaea acidiphila</name>
    <dbReference type="NCBI Taxonomy" id="1862145"/>
    <lineage>
        <taxon>Bacteria</taxon>
        <taxon>Pseudomonadati</taxon>
        <taxon>Pseudomonadota</taxon>
        <taxon>Alphaproteobacteria</taxon>
        <taxon>Rhodospirillales</taxon>
        <taxon>Thalassobaculaceae</taxon>
        <taxon>Nisaea</taxon>
    </lineage>
</organism>
<dbReference type="EMBL" id="CP102480">
    <property type="protein sequence ID" value="UUX52049.1"/>
    <property type="molecule type" value="Genomic_DNA"/>
</dbReference>
<proteinExistence type="predicted"/>
<dbReference type="InterPro" id="IPR028098">
    <property type="entry name" value="Glyco_trans_4-like_N"/>
</dbReference>
<dbReference type="InterPro" id="IPR050194">
    <property type="entry name" value="Glycosyltransferase_grp1"/>
</dbReference>
<dbReference type="Gene3D" id="3.40.50.2000">
    <property type="entry name" value="Glycogen Phosphorylase B"/>
    <property type="match status" value="2"/>
</dbReference>
<reference evidence="2" key="1">
    <citation type="submission" date="2022-08" db="EMBL/GenBank/DDBJ databases">
        <title>Nisaea acidiphila sp. nov., isolated from a marine algal debris and emended description of the genus Nisaea Urios et al. 2008.</title>
        <authorList>
            <person name="Kwon K."/>
        </authorList>
    </citation>
    <scope>NUCLEOTIDE SEQUENCE</scope>
    <source>
        <strain evidence="2">MEBiC11861</strain>
    </source>
</reference>
<keyword evidence="3" id="KW-1185">Reference proteome</keyword>
<dbReference type="EC" id="2.4.-.-" evidence="2"/>
<dbReference type="Pfam" id="PF13579">
    <property type="entry name" value="Glyco_trans_4_4"/>
    <property type="match status" value="1"/>
</dbReference>